<reference evidence="4" key="1">
    <citation type="submission" date="2024-05" db="EMBL/GenBank/DDBJ databases">
        <authorList>
            <person name="Yang L."/>
            <person name="Pan L."/>
        </authorList>
    </citation>
    <scope>NUCLEOTIDE SEQUENCE</scope>
    <source>
        <strain evidence="4">FCG-7</strain>
    </source>
</reference>
<dbReference type="InterPro" id="IPR036291">
    <property type="entry name" value="NAD(P)-bd_dom_sf"/>
</dbReference>
<dbReference type="EMBL" id="CP157355">
    <property type="protein sequence ID" value="XBM00249.1"/>
    <property type="molecule type" value="Genomic_DNA"/>
</dbReference>
<proteinExistence type="inferred from homology"/>
<comment type="similarity">
    <text evidence="2">Belongs to the NAD(P)-dependent epimerase/dehydratase family.</text>
</comment>
<organism evidence="4">
    <name type="scientific">Chitinibacter mangrovi</name>
    <dbReference type="NCBI Taxonomy" id="3153927"/>
    <lineage>
        <taxon>Bacteria</taxon>
        <taxon>Pseudomonadati</taxon>
        <taxon>Pseudomonadota</taxon>
        <taxon>Betaproteobacteria</taxon>
        <taxon>Neisseriales</taxon>
        <taxon>Chitinibacteraceae</taxon>
        <taxon>Chitinibacter</taxon>
    </lineage>
</organism>
<dbReference type="RefSeq" id="WP_348944612.1">
    <property type="nucleotide sequence ID" value="NZ_CP157355.1"/>
</dbReference>
<sequence>MSDKFLVTGATGFVGQGLIAMLKRQGAPYCAVARRTAADTAIIPSIDGKTDWQALLPGIGIVVHTAARVHLLADDTANPLAEFRKVNVEGTLNLARQAAQAGVRRFIFISSIKVHGEKNHHGLPFSADDQPRPEDAYAISKYEAEQGLLELARTSGMQVVIIRPPLVYGIGVKANFDLLMKAIIRGIPLPLGAISNRRSFVALDNLLDLIWTCAHHPAAANQVFLVSDGDDLSTPELISRLAFALKVPARLISVPVSLFRSLAYLLGKKKMSSRLCDSLLLDIDKTCRILQWYPPVTMAQALEETAKFYQSQR</sequence>
<gene>
    <name evidence="4" type="ORF">ABHF33_14510</name>
</gene>
<comment type="pathway">
    <text evidence="1">Bacterial outer membrane biogenesis; LPS O-antigen biosynthesis.</text>
</comment>
<dbReference type="KEGG" id="cmav:ABHF33_14510"/>
<dbReference type="InterPro" id="IPR001509">
    <property type="entry name" value="Epimerase_deHydtase"/>
</dbReference>
<dbReference type="Gene3D" id="3.40.50.720">
    <property type="entry name" value="NAD(P)-binding Rossmann-like Domain"/>
    <property type="match status" value="1"/>
</dbReference>
<dbReference type="Pfam" id="PF01370">
    <property type="entry name" value="Epimerase"/>
    <property type="match status" value="1"/>
</dbReference>
<dbReference type="PANTHER" id="PTHR43000">
    <property type="entry name" value="DTDP-D-GLUCOSE 4,6-DEHYDRATASE-RELATED"/>
    <property type="match status" value="1"/>
</dbReference>
<dbReference type="CDD" id="cd05232">
    <property type="entry name" value="UDP_G4E_4_SDR_e"/>
    <property type="match status" value="1"/>
</dbReference>
<evidence type="ECO:0000259" key="3">
    <source>
        <dbReference type="Pfam" id="PF01370"/>
    </source>
</evidence>
<dbReference type="SUPFAM" id="SSF51735">
    <property type="entry name" value="NAD(P)-binding Rossmann-fold domains"/>
    <property type="match status" value="1"/>
</dbReference>
<evidence type="ECO:0000256" key="2">
    <source>
        <dbReference type="ARBA" id="ARBA00007637"/>
    </source>
</evidence>
<evidence type="ECO:0000313" key="4">
    <source>
        <dbReference type="EMBL" id="XBM00249.1"/>
    </source>
</evidence>
<dbReference type="AlphaFoldDB" id="A0AAU7F8R1"/>
<accession>A0AAU7F8R1</accession>
<name>A0AAU7F8R1_9NEIS</name>
<evidence type="ECO:0000256" key="1">
    <source>
        <dbReference type="ARBA" id="ARBA00005125"/>
    </source>
</evidence>
<protein>
    <submittedName>
        <fullName evidence="4">SDR family oxidoreductase</fullName>
    </submittedName>
</protein>
<feature type="domain" description="NAD-dependent epimerase/dehydratase" evidence="3">
    <location>
        <begin position="6"/>
        <end position="221"/>
    </location>
</feature>